<gene>
    <name evidence="1" type="ORF">HMPREF1219_01188</name>
</gene>
<dbReference type="STRING" id="1125779.HMPREF1219_01188"/>
<organism evidence="1 2">
    <name type="scientific">Corynebacterium pyruviciproducens ATCC BAA-1742</name>
    <dbReference type="NCBI Taxonomy" id="1125779"/>
    <lineage>
        <taxon>Bacteria</taxon>
        <taxon>Bacillati</taxon>
        <taxon>Actinomycetota</taxon>
        <taxon>Actinomycetes</taxon>
        <taxon>Mycobacteriales</taxon>
        <taxon>Corynebacteriaceae</taxon>
        <taxon>Corynebacterium</taxon>
    </lineage>
</organism>
<sequence length="307" mass="34324">MATYLPESEAFDLRSYLFVDRQRVGSLLAQFSDGLPVEKTHKEARSNKVRAGIKNFFEGEKNTQAEESQVLAVADLHVSQLEENAEALGYLADISETTRRRRDWLRGKVRKQIKPGMLLRITAPTQITDISSIIESTLVLNKAIDQDPDQSFQSLLELMGAMYGKSISVSVRPAEGTDSECCFVGEIPYDFEFGPMRRELLLSQIGASPIEATTLMQVAAVPTERDENPIERSMNSIQELAQKITTGATINRRYLDELMSRLGLILGDAGFKSAPAWPAISVIPLAIYRYTPSTEKLKNFLEEELED</sequence>
<dbReference type="eggNOG" id="ENOG5031KUD">
    <property type="taxonomic scope" value="Bacteria"/>
</dbReference>
<reference evidence="1 2" key="1">
    <citation type="submission" date="2013-05" db="EMBL/GenBank/DDBJ databases">
        <title>The Genome Sequence of Corynebacterium pyruviciproducens 1773O (ATCC BAA-1742).</title>
        <authorList>
            <consortium name="The Broad Institute Genomics Platform"/>
            <person name="Earl A."/>
            <person name="Ward D."/>
            <person name="Feldgarden M."/>
            <person name="Gevers D."/>
            <person name="Tong J."/>
            <person name="Walker B."/>
            <person name="Young S."/>
            <person name="Zeng Q."/>
            <person name="Gargeya S."/>
            <person name="Fitzgerald M."/>
            <person name="Haas B."/>
            <person name="Abouelleil A."/>
            <person name="Allen A.W."/>
            <person name="Alvarado L."/>
            <person name="Arachchi H.M."/>
            <person name="Berlin A.M."/>
            <person name="Chapman S.B."/>
            <person name="Gainer-Dewar J."/>
            <person name="Goldberg J."/>
            <person name="Griggs A."/>
            <person name="Gujja S."/>
            <person name="Hansen M."/>
            <person name="Howarth C."/>
            <person name="Imamovic A."/>
            <person name="Ireland A."/>
            <person name="Larimer J."/>
            <person name="McCowan C."/>
            <person name="Murphy C."/>
            <person name="Pearson M."/>
            <person name="Poon T.W."/>
            <person name="Priest M."/>
            <person name="Roberts A."/>
            <person name="Saif S."/>
            <person name="Shea T."/>
            <person name="Sisk P."/>
            <person name="Sykes S."/>
            <person name="Wortman J."/>
            <person name="Nusbaum C."/>
            <person name="Birren B."/>
        </authorList>
    </citation>
    <scope>NUCLEOTIDE SEQUENCE [LARGE SCALE GENOMIC DNA]</scope>
    <source>
        <strain evidence="1 2">ATCC BAA-1742</strain>
    </source>
</reference>
<dbReference type="RefSeq" id="WP_016457950.1">
    <property type="nucleotide sequence ID" value="NZ_KE150446.1"/>
</dbReference>
<accession>S2Z520</accession>
<dbReference type="Proteomes" id="UP000014408">
    <property type="component" value="Unassembled WGS sequence"/>
</dbReference>
<evidence type="ECO:0000313" key="2">
    <source>
        <dbReference type="Proteomes" id="UP000014408"/>
    </source>
</evidence>
<proteinExistence type="predicted"/>
<name>S2Z520_9CORY</name>
<protein>
    <submittedName>
        <fullName evidence="1">Uncharacterized protein</fullName>
    </submittedName>
</protein>
<keyword evidence="2" id="KW-1185">Reference proteome</keyword>
<dbReference type="EMBL" id="ATBY01000013">
    <property type="protein sequence ID" value="EPD69320.1"/>
    <property type="molecule type" value="Genomic_DNA"/>
</dbReference>
<dbReference type="AlphaFoldDB" id="S2Z520"/>
<evidence type="ECO:0000313" key="1">
    <source>
        <dbReference type="EMBL" id="EPD69320.1"/>
    </source>
</evidence>
<dbReference type="InterPro" id="IPR045633">
    <property type="entry name" value="DUF6414"/>
</dbReference>
<comment type="caution">
    <text evidence="1">The sequence shown here is derived from an EMBL/GenBank/DDBJ whole genome shotgun (WGS) entry which is preliminary data.</text>
</comment>
<dbReference type="HOGENOM" id="CLU_062792_0_0_11"/>
<dbReference type="PATRIC" id="fig|1125779.3.peg.1168"/>
<dbReference type="Pfam" id="PF19952">
    <property type="entry name" value="DUF6414"/>
    <property type="match status" value="1"/>
</dbReference>